<gene>
    <name evidence="2" type="ORF">MNBD_GAMMA15-1256</name>
</gene>
<evidence type="ECO:0000313" key="2">
    <source>
        <dbReference type="EMBL" id="VAW79391.1"/>
    </source>
</evidence>
<dbReference type="InterPro" id="IPR002634">
    <property type="entry name" value="BolA"/>
</dbReference>
<dbReference type="Pfam" id="PF01722">
    <property type="entry name" value="BolA"/>
    <property type="match status" value="1"/>
</dbReference>
<comment type="similarity">
    <text evidence="1">Belongs to the BolA/IbaG family.</text>
</comment>
<dbReference type="Gene3D" id="3.30.300.90">
    <property type="entry name" value="BolA-like"/>
    <property type="match status" value="1"/>
</dbReference>
<dbReference type="PIRSF" id="PIRSF003113">
    <property type="entry name" value="BolA"/>
    <property type="match status" value="1"/>
</dbReference>
<dbReference type="EMBL" id="UOFN01000110">
    <property type="protein sequence ID" value="VAW79391.1"/>
    <property type="molecule type" value="Genomic_DNA"/>
</dbReference>
<organism evidence="2">
    <name type="scientific">hydrothermal vent metagenome</name>
    <dbReference type="NCBI Taxonomy" id="652676"/>
    <lineage>
        <taxon>unclassified sequences</taxon>
        <taxon>metagenomes</taxon>
        <taxon>ecological metagenomes</taxon>
    </lineage>
</organism>
<accession>A0A3B0YJ08</accession>
<dbReference type="PANTHER" id="PTHR46229">
    <property type="entry name" value="BOLA TRANSCRIPTION REGULATOR"/>
    <property type="match status" value="1"/>
</dbReference>
<dbReference type="AlphaFoldDB" id="A0A3B0YJ08"/>
<evidence type="ECO:0000256" key="1">
    <source>
        <dbReference type="ARBA" id="ARBA00005578"/>
    </source>
</evidence>
<sequence length="82" mass="9104">MSRVMQADELKKIIQDGIPTAEVTVQGDGDHFEATIVSSEFEGKNKVQQHQMVYGALGDLMQGAVHALSFHTFTPEDWSKQL</sequence>
<name>A0A3B0YJ08_9ZZZZ</name>
<dbReference type="InterPro" id="IPR050961">
    <property type="entry name" value="BolA/IbaG_stress_morph_reg"/>
</dbReference>
<dbReference type="PANTHER" id="PTHR46229:SF2">
    <property type="entry name" value="BOLA-LIKE PROTEIN 1"/>
    <property type="match status" value="1"/>
</dbReference>
<reference evidence="2" key="1">
    <citation type="submission" date="2018-06" db="EMBL/GenBank/DDBJ databases">
        <authorList>
            <person name="Zhirakovskaya E."/>
        </authorList>
    </citation>
    <scope>NUCLEOTIDE SEQUENCE</scope>
</reference>
<dbReference type="InterPro" id="IPR036065">
    <property type="entry name" value="BolA-like_sf"/>
</dbReference>
<proteinExistence type="inferred from homology"/>
<dbReference type="SUPFAM" id="SSF82657">
    <property type="entry name" value="BolA-like"/>
    <property type="match status" value="1"/>
</dbReference>
<protein>
    <submittedName>
        <fullName evidence="2">YrbA protein</fullName>
    </submittedName>
</protein>